<name>Q4SIY3_TETNG</name>
<dbReference type="AlphaFoldDB" id="Q4SIY3"/>
<evidence type="ECO:0000313" key="1">
    <source>
        <dbReference type="EMBL" id="CAF99399.1"/>
    </source>
</evidence>
<comment type="caution">
    <text evidence="1">The sequence shown here is derived from an EMBL/GenBank/DDBJ whole genome shotgun (WGS) entry which is preliminary data.</text>
</comment>
<accession>Q4SIY3</accession>
<protein>
    <submittedName>
        <fullName evidence="1">(spotted green pufferfish) hypothetical protein</fullName>
    </submittedName>
</protein>
<reference evidence="1" key="1">
    <citation type="journal article" date="2004" name="Nature">
        <title>Genome duplication in the teleost fish Tetraodon nigroviridis reveals the early vertebrate proto-karyotype.</title>
        <authorList>
            <person name="Jaillon O."/>
            <person name="Aury J.-M."/>
            <person name="Brunet F."/>
            <person name="Petit J.-L."/>
            <person name="Stange-Thomann N."/>
            <person name="Mauceli E."/>
            <person name="Bouneau L."/>
            <person name="Fischer C."/>
            <person name="Ozouf-Costaz C."/>
            <person name="Bernot A."/>
            <person name="Nicaud S."/>
            <person name="Jaffe D."/>
            <person name="Fisher S."/>
            <person name="Lutfalla G."/>
            <person name="Dossat C."/>
            <person name="Segurens B."/>
            <person name="Dasilva C."/>
            <person name="Salanoubat M."/>
            <person name="Levy M."/>
            <person name="Boudet N."/>
            <person name="Castellano S."/>
            <person name="Anthouard V."/>
            <person name="Jubin C."/>
            <person name="Castelli V."/>
            <person name="Katinka M."/>
            <person name="Vacherie B."/>
            <person name="Biemont C."/>
            <person name="Skalli Z."/>
            <person name="Cattolico L."/>
            <person name="Poulain J."/>
            <person name="De Berardinis V."/>
            <person name="Cruaud C."/>
            <person name="Duprat S."/>
            <person name="Brottier P."/>
            <person name="Coutanceau J.-P."/>
            <person name="Gouzy J."/>
            <person name="Parra G."/>
            <person name="Lardier G."/>
            <person name="Chapple C."/>
            <person name="McKernan K.J."/>
            <person name="McEwan P."/>
            <person name="Bosak S."/>
            <person name="Kellis M."/>
            <person name="Volff J.-N."/>
            <person name="Guigo R."/>
            <person name="Zody M.C."/>
            <person name="Mesirov J."/>
            <person name="Lindblad-Toh K."/>
            <person name="Birren B."/>
            <person name="Nusbaum C."/>
            <person name="Kahn D."/>
            <person name="Robinson-Rechavi M."/>
            <person name="Laudet V."/>
            <person name="Schachter V."/>
            <person name="Quetier F."/>
            <person name="Saurin W."/>
            <person name="Scarpelli C."/>
            <person name="Wincker P."/>
            <person name="Lander E.S."/>
            <person name="Weissenbach J."/>
            <person name="Roest Crollius H."/>
        </authorList>
    </citation>
    <scope>NUCLEOTIDE SEQUENCE [LARGE SCALE GENOMIC DNA]</scope>
</reference>
<reference evidence="1" key="2">
    <citation type="submission" date="2004-02" db="EMBL/GenBank/DDBJ databases">
        <authorList>
            <consortium name="Genoscope"/>
            <consortium name="Whitehead Institute Centre for Genome Research"/>
        </authorList>
    </citation>
    <scope>NUCLEOTIDE SEQUENCE</scope>
</reference>
<dbReference type="KEGG" id="tng:GSTEN00017457G001"/>
<proteinExistence type="predicted"/>
<dbReference type="EMBL" id="CAAE01014577">
    <property type="protein sequence ID" value="CAF99399.1"/>
    <property type="molecule type" value="Genomic_DNA"/>
</dbReference>
<organism evidence="1">
    <name type="scientific">Tetraodon nigroviridis</name>
    <name type="common">Spotted green pufferfish</name>
    <name type="synonym">Chelonodon nigroviridis</name>
    <dbReference type="NCBI Taxonomy" id="99883"/>
    <lineage>
        <taxon>Eukaryota</taxon>
        <taxon>Metazoa</taxon>
        <taxon>Chordata</taxon>
        <taxon>Craniata</taxon>
        <taxon>Vertebrata</taxon>
        <taxon>Euteleostomi</taxon>
        <taxon>Actinopterygii</taxon>
        <taxon>Neopterygii</taxon>
        <taxon>Teleostei</taxon>
        <taxon>Neoteleostei</taxon>
        <taxon>Acanthomorphata</taxon>
        <taxon>Eupercaria</taxon>
        <taxon>Tetraodontiformes</taxon>
        <taxon>Tetradontoidea</taxon>
        <taxon>Tetraodontidae</taxon>
        <taxon>Tetraodon</taxon>
    </lineage>
</organism>
<sequence length="83" mass="8693">MAVLGVCRAGAQQVCPLLAIPSRLPVRPAMFIHAHCVLDGGAPGLCCTWASCPVCSVTVHTQTHTHMLEHSQFLLQAKAGSGC</sequence>
<gene>
    <name evidence="1" type="ORF">GSTENG00017457001</name>
</gene>